<dbReference type="EnsemblMetazoa" id="tetur05g02900.1">
    <property type="protein sequence ID" value="tetur05g02900.1"/>
    <property type="gene ID" value="tetur05g02900"/>
</dbReference>
<organism evidence="1 2">
    <name type="scientific">Tetranychus urticae</name>
    <name type="common">Two-spotted spider mite</name>
    <dbReference type="NCBI Taxonomy" id="32264"/>
    <lineage>
        <taxon>Eukaryota</taxon>
        <taxon>Metazoa</taxon>
        <taxon>Ecdysozoa</taxon>
        <taxon>Arthropoda</taxon>
        <taxon>Chelicerata</taxon>
        <taxon>Arachnida</taxon>
        <taxon>Acari</taxon>
        <taxon>Acariformes</taxon>
        <taxon>Trombidiformes</taxon>
        <taxon>Prostigmata</taxon>
        <taxon>Eleutherengona</taxon>
        <taxon>Raphignathae</taxon>
        <taxon>Tetranychoidea</taxon>
        <taxon>Tetranychidae</taxon>
        <taxon>Tetranychus</taxon>
    </lineage>
</organism>
<dbReference type="HOGENOM" id="CLU_3406772_0_0_1"/>
<protein>
    <submittedName>
        <fullName evidence="1">Uncharacterized protein</fullName>
    </submittedName>
</protein>
<dbReference type="Proteomes" id="UP000015104">
    <property type="component" value="Unassembled WGS sequence"/>
</dbReference>
<sequence>MTAMRLASHYVIDREIITIGLLNCLQSLST</sequence>
<reference evidence="1" key="2">
    <citation type="submission" date="2015-06" db="UniProtKB">
        <authorList>
            <consortium name="EnsemblMetazoa"/>
        </authorList>
    </citation>
    <scope>IDENTIFICATION</scope>
</reference>
<name>T1K4K1_TETUR</name>
<dbReference type="EMBL" id="CAEY01001578">
    <property type="status" value="NOT_ANNOTATED_CDS"/>
    <property type="molecule type" value="Genomic_DNA"/>
</dbReference>
<accession>T1K4K1</accession>
<evidence type="ECO:0000313" key="2">
    <source>
        <dbReference type="Proteomes" id="UP000015104"/>
    </source>
</evidence>
<dbReference type="AlphaFoldDB" id="T1K4K1"/>
<evidence type="ECO:0000313" key="1">
    <source>
        <dbReference type="EnsemblMetazoa" id="tetur05g02900.1"/>
    </source>
</evidence>
<proteinExistence type="predicted"/>
<reference evidence="2" key="1">
    <citation type="submission" date="2011-08" db="EMBL/GenBank/DDBJ databases">
        <authorList>
            <person name="Rombauts S."/>
        </authorList>
    </citation>
    <scope>NUCLEOTIDE SEQUENCE</scope>
    <source>
        <strain evidence="2">London</strain>
    </source>
</reference>
<keyword evidence="2" id="KW-1185">Reference proteome</keyword>